<dbReference type="GeneID" id="77729904"/>
<feature type="compositionally biased region" description="Basic and acidic residues" evidence="2">
    <location>
        <begin position="9"/>
        <end position="20"/>
    </location>
</feature>
<comment type="similarity">
    <text evidence="1">Belongs to the rtf2 family.</text>
</comment>
<evidence type="ECO:0000256" key="1">
    <source>
        <dbReference type="ARBA" id="ARBA00009885"/>
    </source>
</evidence>
<dbReference type="CDD" id="cd16653">
    <property type="entry name" value="RING-like_Rtf2"/>
    <property type="match status" value="1"/>
</dbReference>
<dbReference type="GO" id="GO:0006274">
    <property type="term" value="P:DNA replication termination"/>
    <property type="evidence" value="ECO:0007669"/>
    <property type="project" value="TreeGrafter"/>
</dbReference>
<comment type="caution">
    <text evidence="3">The sequence shown here is derived from an EMBL/GenBank/DDBJ whole genome shotgun (WGS) entry which is preliminary data.</text>
</comment>
<dbReference type="Pfam" id="PF04641">
    <property type="entry name" value="Rtf2"/>
    <property type="match status" value="1"/>
</dbReference>
<feature type="region of interest" description="Disordered" evidence="2">
    <location>
        <begin position="227"/>
        <end position="298"/>
    </location>
</feature>
<reference evidence="3" key="1">
    <citation type="journal article" date="2022" name="G3 (Bethesda)">
        <title>High quality genome of the basidiomycete yeast Dioszegia hungarica PDD-24b-2 isolated from cloud water.</title>
        <authorList>
            <person name="Jarrige D."/>
            <person name="Haridas S."/>
            <person name="Bleykasten-Grosshans C."/>
            <person name="Joly M."/>
            <person name="Nadalig T."/>
            <person name="Sancelme M."/>
            <person name="Vuilleumier S."/>
            <person name="Grigoriev I.V."/>
            <person name="Amato P."/>
            <person name="Bringel F."/>
        </authorList>
    </citation>
    <scope>NUCLEOTIDE SEQUENCE</scope>
    <source>
        <strain evidence="3">PDD-24b-2</strain>
    </source>
</reference>
<feature type="region of interest" description="Disordered" evidence="2">
    <location>
        <begin position="156"/>
        <end position="176"/>
    </location>
</feature>
<dbReference type="Proteomes" id="UP001164286">
    <property type="component" value="Unassembled WGS sequence"/>
</dbReference>
<dbReference type="EMBL" id="JAKWFO010000001">
    <property type="protein sequence ID" value="KAI9639337.1"/>
    <property type="molecule type" value="Genomic_DNA"/>
</dbReference>
<evidence type="ECO:0000313" key="3">
    <source>
        <dbReference type="EMBL" id="KAI9639337.1"/>
    </source>
</evidence>
<dbReference type="InterPro" id="IPR006735">
    <property type="entry name" value="Rtf2"/>
</dbReference>
<protein>
    <submittedName>
        <fullName evidence="3">Rtf2 RING-finger-domain-containing protein</fullName>
    </submittedName>
</protein>
<name>A0AA38HFQ5_9TREE</name>
<evidence type="ECO:0000256" key="2">
    <source>
        <dbReference type="SAM" id="MobiDB-lite"/>
    </source>
</evidence>
<keyword evidence="4" id="KW-1185">Reference proteome</keyword>
<dbReference type="PANTHER" id="PTHR12775">
    <property type="entry name" value="PROTEIN C20ORF43 HOMOLOG"/>
    <property type="match status" value="1"/>
</dbReference>
<dbReference type="InterPro" id="IPR027799">
    <property type="entry name" value="Rtf2_RING-finger"/>
</dbReference>
<evidence type="ECO:0000313" key="4">
    <source>
        <dbReference type="Proteomes" id="UP001164286"/>
    </source>
</evidence>
<organism evidence="3 4">
    <name type="scientific">Dioszegia hungarica</name>
    <dbReference type="NCBI Taxonomy" id="4972"/>
    <lineage>
        <taxon>Eukaryota</taxon>
        <taxon>Fungi</taxon>
        <taxon>Dikarya</taxon>
        <taxon>Basidiomycota</taxon>
        <taxon>Agaricomycotina</taxon>
        <taxon>Tremellomycetes</taxon>
        <taxon>Tremellales</taxon>
        <taxon>Bulleribasidiaceae</taxon>
        <taxon>Dioszegia</taxon>
    </lineage>
</organism>
<dbReference type="AlphaFoldDB" id="A0AA38HFQ5"/>
<dbReference type="GO" id="GO:0005634">
    <property type="term" value="C:nucleus"/>
    <property type="evidence" value="ECO:0007669"/>
    <property type="project" value="TreeGrafter"/>
</dbReference>
<feature type="region of interest" description="Disordered" evidence="2">
    <location>
        <begin position="1"/>
        <end position="20"/>
    </location>
</feature>
<gene>
    <name evidence="3" type="ORF">MKK02DRAFT_39636</name>
</gene>
<sequence>MGADGGSIPDRRDLVKTKGKSETTDKALLRELFFLCALSKRPLTRPVVLDPLGKLYNKDAVLEFFLDRSRYGDGDRICGYLRGVKDLLTLNLTPNPTYTSPDPSTTASVSQRAPFACPLSLKEMSGTVPFIALRPCGCVFSEAAVRAVIPNLTRGVPAKSSSAATDEAPDAAQPVVEKKESEVVACPNCGKDILPTESGTVSPINPSREVQEDLLEQLLLSRAAAKAGKKRKAGAMASKGESNGVSGEGDVKAVSAGRNGTPAESEAGPLPKQKAARTTATPAPAPTINTLDPGGSGRQSVAQKLAAQEQKRLAAQAGMSDAVKSMFKGKESEKTGGAADFFGRTFNRYA</sequence>
<accession>A0AA38HFQ5</accession>
<dbReference type="RefSeq" id="XP_052949114.1">
    <property type="nucleotide sequence ID" value="XM_053090699.1"/>
</dbReference>
<proteinExistence type="inferred from homology"/>
<dbReference type="PANTHER" id="PTHR12775:SF0">
    <property type="entry name" value="REPLICATION TERMINATION FACTOR 2"/>
    <property type="match status" value="1"/>
</dbReference>